<keyword evidence="3" id="KW-1185">Reference proteome</keyword>
<dbReference type="Gene3D" id="3.40.50.1580">
    <property type="entry name" value="Nucleoside phosphorylase domain"/>
    <property type="match status" value="1"/>
</dbReference>
<dbReference type="PANTHER" id="PTHR47705">
    <property type="entry name" value="AGAP000321-PA"/>
    <property type="match status" value="1"/>
</dbReference>
<dbReference type="SUPFAM" id="SSF53167">
    <property type="entry name" value="Purine and uridine phosphorylases"/>
    <property type="match status" value="1"/>
</dbReference>
<proteinExistence type="predicted"/>
<protein>
    <recommendedName>
        <fullName evidence="1">Farnesoic acid O-methyl transferase domain-containing protein</fullName>
    </recommendedName>
</protein>
<dbReference type="EMBL" id="UYJE01008642">
    <property type="protein sequence ID" value="VDI65747.1"/>
    <property type="molecule type" value="Genomic_DNA"/>
</dbReference>
<dbReference type="Proteomes" id="UP000596742">
    <property type="component" value="Unassembled WGS sequence"/>
</dbReference>
<organism evidence="2 3">
    <name type="scientific">Mytilus galloprovincialis</name>
    <name type="common">Mediterranean mussel</name>
    <dbReference type="NCBI Taxonomy" id="29158"/>
    <lineage>
        <taxon>Eukaryota</taxon>
        <taxon>Metazoa</taxon>
        <taxon>Spiralia</taxon>
        <taxon>Lophotrochozoa</taxon>
        <taxon>Mollusca</taxon>
        <taxon>Bivalvia</taxon>
        <taxon>Autobranchia</taxon>
        <taxon>Pteriomorphia</taxon>
        <taxon>Mytilida</taxon>
        <taxon>Mytiloidea</taxon>
        <taxon>Mytilidae</taxon>
        <taxon>Mytilinae</taxon>
        <taxon>Mytilus</taxon>
    </lineage>
</organism>
<dbReference type="InterPro" id="IPR035994">
    <property type="entry name" value="Nucleoside_phosphorylase_sf"/>
</dbReference>
<comment type="caution">
    <text evidence="2">The sequence shown here is derived from an EMBL/GenBank/DDBJ whole genome shotgun (WGS) entry which is preliminary data.</text>
</comment>
<evidence type="ECO:0000259" key="1">
    <source>
        <dbReference type="Pfam" id="PF12248"/>
    </source>
</evidence>
<dbReference type="AlphaFoldDB" id="A0A8B6GLX3"/>
<accession>A0A8B6GLX3</accession>
<evidence type="ECO:0000313" key="3">
    <source>
        <dbReference type="Proteomes" id="UP000596742"/>
    </source>
</evidence>
<dbReference type="Pfam" id="PF12248">
    <property type="entry name" value="Methyltransf_FA"/>
    <property type="match status" value="1"/>
</dbReference>
<dbReference type="PANTHER" id="PTHR47705:SF1">
    <property type="entry name" value="PNP_UDP_1 DOMAIN-CONTAINING PROTEIN"/>
    <property type="match status" value="1"/>
</dbReference>
<feature type="domain" description="Farnesoic acid O-methyl transferase" evidence="1">
    <location>
        <begin position="173"/>
        <end position="306"/>
    </location>
</feature>
<dbReference type="InterPro" id="IPR022041">
    <property type="entry name" value="Methyltransf_FA"/>
</dbReference>
<dbReference type="GO" id="GO:0009116">
    <property type="term" value="P:nucleoside metabolic process"/>
    <property type="evidence" value="ECO:0007669"/>
    <property type="project" value="InterPro"/>
</dbReference>
<sequence length="730" mass="82766">MEAEEEIVMTAAKRNGSAIMRLERVNHSEIDFKKVHHVAGGPYKGILINKAATDLNTVEASEGRLEFLAYMVDEDHNNEAIQDYWTLRFWFQGNADGMTKKKTFTDYFQELMNPTNFPKNYIGFIKKALVVLRSYPVIKRVDLEVNQTTEPPPEESLPPIKSFTTVFTPAVYTYQLLPEIPIQNKTFITFMLKAAGDAHIALSAVYSELERKTWEITIGAENNTKSTIKEGAMGQVKIEALTLNILTNDDFRYFWISWAENHIEVGRGAQYGYGRFLHWYVPPNKQFNVNCLGVSTDKVSRGQWEFAEILDPEEEFGKQARKKKLKKSLIWLAKKQRILQCLEDSYPNTIPVSNLLKLCKVKLADTTTAAVMLNDLQNKGFIKEVEKGFWMRIQSGGADTKDEVQIVKNIPRLTSQEQPTIAVITSLYCEKLAVDALIDNKTTFVKYKTEGESQVYSVGRIGRHKIVSTKLSKDASSPENSKISTENSVTRLLGTFSKVQHVFLVGVGGSVPDYDDASKHVRLGDIVVSLPPKERSCLYVHCQKVEHTVRTDEFKFNVKHWACADDSLQKVAEKIRKVTDSSSDTERPWDIYLEEASERLKAEESSFHRPFINTDRLYYTNPDGTVVEVQHPSGDTNYIEGRTNIRFGAISNGMNIAKDGKLRKTFARLYGIKAYDLDTDAILESLEGNRNESFLIIRGIADYADGSRKEWQPYSSMAAAAYMKTLIMAL</sequence>
<name>A0A8B6GLX3_MYTGA</name>
<gene>
    <name evidence="2" type="ORF">MGAL_10B001812</name>
</gene>
<evidence type="ECO:0000313" key="2">
    <source>
        <dbReference type="EMBL" id="VDI65747.1"/>
    </source>
</evidence>
<dbReference type="GO" id="GO:0003824">
    <property type="term" value="F:catalytic activity"/>
    <property type="evidence" value="ECO:0007669"/>
    <property type="project" value="InterPro"/>
</dbReference>
<dbReference type="OrthoDB" id="1577640at2759"/>
<reference evidence="2" key="1">
    <citation type="submission" date="2018-11" db="EMBL/GenBank/DDBJ databases">
        <authorList>
            <person name="Alioto T."/>
            <person name="Alioto T."/>
        </authorList>
    </citation>
    <scope>NUCLEOTIDE SEQUENCE</scope>
</reference>